<dbReference type="Gene3D" id="1.10.510.10">
    <property type="entry name" value="Transferase(Phosphotransferase) domain 1"/>
    <property type="match status" value="1"/>
</dbReference>
<dbReference type="GO" id="GO:0005524">
    <property type="term" value="F:ATP binding"/>
    <property type="evidence" value="ECO:0007669"/>
    <property type="project" value="InterPro"/>
</dbReference>
<dbReference type="InterPro" id="IPR000719">
    <property type="entry name" value="Prot_kinase_dom"/>
</dbReference>
<dbReference type="SUPFAM" id="SSF56112">
    <property type="entry name" value="Protein kinase-like (PK-like)"/>
    <property type="match status" value="1"/>
</dbReference>
<protein>
    <recommendedName>
        <fullName evidence="1">Protein kinase domain-containing protein</fullName>
    </recommendedName>
</protein>
<dbReference type="InterPro" id="IPR011009">
    <property type="entry name" value="Kinase-like_dom_sf"/>
</dbReference>
<dbReference type="AlphaFoldDB" id="A0AA39YP77"/>
<organism evidence="2 3">
    <name type="scientific">Cercophora newfieldiana</name>
    <dbReference type="NCBI Taxonomy" id="92897"/>
    <lineage>
        <taxon>Eukaryota</taxon>
        <taxon>Fungi</taxon>
        <taxon>Dikarya</taxon>
        <taxon>Ascomycota</taxon>
        <taxon>Pezizomycotina</taxon>
        <taxon>Sordariomycetes</taxon>
        <taxon>Sordariomycetidae</taxon>
        <taxon>Sordariales</taxon>
        <taxon>Lasiosphaeriaceae</taxon>
        <taxon>Cercophora</taxon>
    </lineage>
</organism>
<evidence type="ECO:0000259" key="1">
    <source>
        <dbReference type="PROSITE" id="PS50011"/>
    </source>
</evidence>
<keyword evidence="3" id="KW-1185">Reference proteome</keyword>
<comment type="caution">
    <text evidence="2">The sequence shown here is derived from an EMBL/GenBank/DDBJ whole genome shotgun (WGS) entry which is preliminary data.</text>
</comment>
<dbReference type="SMART" id="SM00220">
    <property type="entry name" value="S_TKc"/>
    <property type="match status" value="1"/>
</dbReference>
<evidence type="ECO:0000313" key="3">
    <source>
        <dbReference type="Proteomes" id="UP001174936"/>
    </source>
</evidence>
<accession>A0AA39YP77</accession>
<dbReference type="Proteomes" id="UP001174936">
    <property type="component" value="Unassembled WGS sequence"/>
</dbReference>
<name>A0AA39YP77_9PEZI</name>
<proteinExistence type="predicted"/>
<gene>
    <name evidence="2" type="ORF">B0T16DRAFT_450949</name>
</gene>
<sequence length="296" mass="32747">MSDPDIFVYLYASHGQGKEDAVLAISMPENKARCIQPRPREILGTLRFKLVVPAHDTSSQQHMDNPSVPIQWKKELAKGVFGVVSHVFNVTTGVEHAPERAQEQGSVQQRAEELEEGSLEYANGGTLSNHPTASDPKEAEYLRQTLSALTAIHTRSPPIVHRPKLGVSVASRDIKPDNMLLFVAPDGSICLQLGDFGLGKKSDQLETFCGTLLCTQHPRYTPKYGEKGQIVVLHPGRRHLVVSLLWSLANDRAGLPEYPPSYKKSPTRWNDAVLKLFKKKAEEGKQDHVVSSCTVQ</sequence>
<dbReference type="EMBL" id="JAULSV010000001">
    <property type="protein sequence ID" value="KAK0655227.1"/>
    <property type="molecule type" value="Genomic_DNA"/>
</dbReference>
<reference evidence="2" key="1">
    <citation type="submission" date="2023-06" db="EMBL/GenBank/DDBJ databases">
        <title>Genome-scale phylogeny and comparative genomics of the fungal order Sordariales.</title>
        <authorList>
            <consortium name="Lawrence Berkeley National Laboratory"/>
            <person name="Hensen N."/>
            <person name="Bonometti L."/>
            <person name="Westerberg I."/>
            <person name="Brannstrom I.O."/>
            <person name="Guillou S."/>
            <person name="Cros-Aarteil S."/>
            <person name="Calhoun S."/>
            <person name="Haridas S."/>
            <person name="Kuo A."/>
            <person name="Mondo S."/>
            <person name="Pangilinan J."/>
            <person name="Riley R."/>
            <person name="Labutti K."/>
            <person name="Andreopoulos B."/>
            <person name="Lipzen A."/>
            <person name="Chen C."/>
            <person name="Yanf M."/>
            <person name="Daum C."/>
            <person name="Ng V."/>
            <person name="Clum A."/>
            <person name="Steindorff A."/>
            <person name="Ohm R."/>
            <person name="Martin F."/>
            <person name="Silar P."/>
            <person name="Natvig D."/>
            <person name="Lalanne C."/>
            <person name="Gautier V."/>
            <person name="Ament-Velasquez S.L."/>
            <person name="Kruys A."/>
            <person name="Hutchinson M.I."/>
            <person name="Powell A.J."/>
            <person name="Barry K."/>
            <person name="Miller A.N."/>
            <person name="Grigoriev I.V."/>
            <person name="Debuchy R."/>
            <person name="Gladieux P."/>
            <person name="Thoren M.H."/>
            <person name="Johannesson H."/>
        </authorList>
    </citation>
    <scope>NUCLEOTIDE SEQUENCE</scope>
    <source>
        <strain evidence="2">SMH2532-1</strain>
    </source>
</reference>
<dbReference type="GO" id="GO:0004672">
    <property type="term" value="F:protein kinase activity"/>
    <property type="evidence" value="ECO:0007669"/>
    <property type="project" value="InterPro"/>
</dbReference>
<dbReference type="PROSITE" id="PS50011">
    <property type="entry name" value="PROTEIN_KINASE_DOM"/>
    <property type="match status" value="1"/>
</dbReference>
<feature type="domain" description="Protein kinase" evidence="1">
    <location>
        <begin position="37"/>
        <end position="296"/>
    </location>
</feature>
<evidence type="ECO:0000313" key="2">
    <source>
        <dbReference type="EMBL" id="KAK0655227.1"/>
    </source>
</evidence>